<feature type="transmembrane region" description="Helical" evidence="8">
    <location>
        <begin position="172"/>
        <end position="193"/>
    </location>
</feature>
<feature type="transmembrane region" description="Helical" evidence="8">
    <location>
        <begin position="123"/>
        <end position="140"/>
    </location>
</feature>
<keyword evidence="4 8" id="KW-0812">Transmembrane</keyword>
<name>A0A4R1G9C3_9BACT</name>
<keyword evidence="7" id="KW-0479">Metal-binding</keyword>
<feature type="binding site" evidence="7">
    <location>
        <position position="142"/>
    </location>
    <ligand>
        <name>Mg(2+)</name>
        <dbReference type="ChEBI" id="CHEBI:18420"/>
    </ligand>
</feature>
<dbReference type="InterPro" id="IPR000715">
    <property type="entry name" value="Glycosyl_transferase_4"/>
</dbReference>
<evidence type="ECO:0000256" key="4">
    <source>
        <dbReference type="ARBA" id="ARBA00022692"/>
    </source>
</evidence>
<sequence length="329" mass="37279">MEFGAYFLLSILISVSTILFTLRFSKKEEFLDTHIKAHAIHRVPVPRIGGLGIYLAVALFMVLKGYIKLFLLSTMVFMIGFIEDLKKDIPPKVRLAGLLLISYFSCFILGIDIKTLGFLELPYFLSLALTVVAIAGYTNAVNIVDGLNGLASGISLLFVLFLGMTYYEFGNISMFLLCIAIIGAIVGFLIFNFPNGKIFLGDGGAYFLGYICAILSIKLINLYPEVSPWFPLILGVYPVWEVLFSAYRRWKKGKPPFYPDKLHFHTLVYYMVTRSNPAASFIIVLWCFIFSVIAYFLKSCTYCLVIEFLIFVLNYSYFYRKLATSLRLS</sequence>
<dbReference type="GO" id="GO:0071555">
    <property type="term" value="P:cell wall organization"/>
    <property type="evidence" value="ECO:0007669"/>
    <property type="project" value="TreeGrafter"/>
</dbReference>
<dbReference type="Pfam" id="PF00953">
    <property type="entry name" value="Glycos_transf_4"/>
    <property type="match status" value="1"/>
</dbReference>
<dbReference type="GO" id="GO:0016780">
    <property type="term" value="F:phosphotransferase activity, for other substituted phosphate groups"/>
    <property type="evidence" value="ECO:0007669"/>
    <property type="project" value="InterPro"/>
</dbReference>
<evidence type="ECO:0000256" key="8">
    <source>
        <dbReference type="SAM" id="Phobius"/>
    </source>
</evidence>
<dbReference type="AlphaFoldDB" id="A0A4R1G9C3"/>
<evidence type="ECO:0000313" key="10">
    <source>
        <dbReference type="Proteomes" id="UP000295777"/>
    </source>
</evidence>
<keyword evidence="10" id="KW-1185">Reference proteome</keyword>
<comment type="cofactor">
    <cofactor evidence="7">
        <name>Mg(2+)</name>
        <dbReference type="ChEBI" id="CHEBI:18420"/>
    </cofactor>
</comment>
<proteinExistence type="predicted"/>
<evidence type="ECO:0000256" key="5">
    <source>
        <dbReference type="ARBA" id="ARBA00022989"/>
    </source>
</evidence>
<dbReference type="RefSeq" id="WP_132526213.1">
    <property type="nucleotide sequence ID" value="NZ_SMFV01000003.1"/>
</dbReference>
<feature type="transmembrane region" description="Helical" evidence="8">
    <location>
        <begin position="93"/>
        <end position="111"/>
    </location>
</feature>
<dbReference type="GO" id="GO:0009103">
    <property type="term" value="P:lipopolysaccharide biosynthetic process"/>
    <property type="evidence" value="ECO:0007669"/>
    <property type="project" value="TreeGrafter"/>
</dbReference>
<dbReference type="GO" id="GO:0046872">
    <property type="term" value="F:metal ion binding"/>
    <property type="evidence" value="ECO:0007669"/>
    <property type="project" value="UniProtKB-KW"/>
</dbReference>
<keyword evidence="5 8" id="KW-1133">Transmembrane helix</keyword>
<evidence type="ECO:0000256" key="7">
    <source>
        <dbReference type="PIRSR" id="PIRSR600715-1"/>
    </source>
</evidence>
<protein>
    <submittedName>
        <fullName evidence="9">UDP-N-acetylmuramyl pentapeptide phosphotransferase/UDP-N-acetylglucosamine-1-phosphate transferase</fullName>
    </submittedName>
</protein>
<dbReference type="Proteomes" id="UP000295777">
    <property type="component" value="Unassembled WGS sequence"/>
</dbReference>
<feature type="transmembrane region" description="Helical" evidence="8">
    <location>
        <begin position="302"/>
        <end position="319"/>
    </location>
</feature>
<evidence type="ECO:0000256" key="3">
    <source>
        <dbReference type="ARBA" id="ARBA00022679"/>
    </source>
</evidence>
<keyword evidence="2" id="KW-1003">Cell membrane</keyword>
<evidence type="ECO:0000256" key="1">
    <source>
        <dbReference type="ARBA" id="ARBA00004651"/>
    </source>
</evidence>
<dbReference type="OrthoDB" id="9783652at2"/>
<keyword evidence="7" id="KW-0460">Magnesium</keyword>
<keyword evidence="3 9" id="KW-0808">Transferase</keyword>
<feature type="transmembrane region" description="Helical" evidence="8">
    <location>
        <begin position="45"/>
        <end position="63"/>
    </location>
</feature>
<feature type="transmembrane region" description="Helical" evidence="8">
    <location>
        <begin position="6"/>
        <end position="24"/>
    </location>
</feature>
<gene>
    <name evidence="9" type="ORF">CLV27_0889</name>
</gene>
<keyword evidence="6 8" id="KW-0472">Membrane</keyword>
<organism evidence="9 10">
    <name type="scientific">Phorcysia thermohydrogeniphila</name>
    <dbReference type="NCBI Taxonomy" id="936138"/>
    <lineage>
        <taxon>Bacteria</taxon>
        <taxon>Pseudomonadati</taxon>
        <taxon>Aquificota</taxon>
        <taxon>Aquificia</taxon>
        <taxon>Desulfurobacteriales</taxon>
        <taxon>Desulfurobacteriaceae</taxon>
        <taxon>Phorcysia</taxon>
    </lineage>
</organism>
<feature type="transmembrane region" description="Helical" evidence="8">
    <location>
        <begin position="229"/>
        <end position="247"/>
    </location>
</feature>
<feature type="transmembrane region" description="Helical" evidence="8">
    <location>
        <begin position="205"/>
        <end position="223"/>
    </location>
</feature>
<dbReference type="PANTHER" id="PTHR22926">
    <property type="entry name" value="PHOSPHO-N-ACETYLMURAMOYL-PENTAPEPTIDE-TRANSFERASE"/>
    <property type="match status" value="1"/>
</dbReference>
<dbReference type="GO" id="GO:0005886">
    <property type="term" value="C:plasma membrane"/>
    <property type="evidence" value="ECO:0007669"/>
    <property type="project" value="UniProtKB-SubCell"/>
</dbReference>
<feature type="binding site" evidence="7">
    <location>
        <position position="202"/>
    </location>
    <ligand>
        <name>Mg(2+)</name>
        <dbReference type="ChEBI" id="CHEBI:18420"/>
    </ligand>
</feature>
<comment type="subcellular location">
    <subcellularLocation>
        <location evidence="1">Cell membrane</location>
        <topology evidence="1">Multi-pass membrane protein</topology>
    </subcellularLocation>
</comment>
<dbReference type="EMBL" id="SMFV01000003">
    <property type="protein sequence ID" value="TCK04464.1"/>
    <property type="molecule type" value="Genomic_DNA"/>
</dbReference>
<evidence type="ECO:0000256" key="2">
    <source>
        <dbReference type="ARBA" id="ARBA00022475"/>
    </source>
</evidence>
<reference evidence="9 10" key="1">
    <citation type="submission" date="2019-03" db="EMBL/GenBank/DDBJ databases">
        <title>Genomic Encyclopedia of Archaeal and Bacterial Type Strains, Phase II (KMG-II): from individual species to whole genera.</title>
        <authorList>
            <person name="Goeker M."/>
        </authorList>
    </citation>
    <scope>NUCLEOTIDE SEQUENCE [LARGE SCALE GENOMIC DNA]</scope>
    <source>
        <strain evidence="9 10">DSM 24425</strain>
    </source>
</reference>
<dbReference type="CDD" id="cd06853">
    <property type="entry name" value="GT_WecA_like"/>
    <property type="match status" value="1"/>
</dbReference>
<evidence type="ECO:0000313" key="9">
    <source>
        <dbReference type="EMBL" id="TCK04464.1"/>
    </source>
</evidence>
<evidence type="ECO:0000256" key="6">
    <source>
        <dbReference type="ARBA" id="ARBA00023136"/>
    </source>
</evidence>
<comment type="caution">
    <text evidence="9">The sequence shown here is derived from an EMBL/GenBank/DDBJ whole genome shotgun (WGS) entry which is preliminary data.</text>
</comment>
<feature type="transmembrane region" description="Helical" evidence="8">
    <location>
        <begin position="278"/>
        <end position="296"/>
    </location>
</feature>
<accession>A0A4R1G9C3</accession>
<feature type="transmembrane region" description="Helical" evidence="8">
    <location>
        <begin position="147"/>
        <end position="166"/>
    </location>
</feature>
<dbReference type="PANTHER" id="PTHR22926:SF3">
    <property type="entry name" value="UNDECAPRENYL-PHOSPHATE ALPHA-N-ACETYLGLUCOSAMINYL 1-PHOSPHATE TRANSFERASE"/>
    <property type="match status" value="1"/>
</dbReference>
<dbReference type="GO" id="GO:0044038">
    <property type="term" value="P:cell wall macromolecule biosynthetic process"/>
    <property type="evidence" value="ECO:0007669"/>
    <property type="project" value="TreeGrafter"/>
</dbReference>